<feature type="region of interest" description="Disordered" evidence="1">
    <location>
        <begin position="325"/>
        <end position="352"/>
    </location>
</feature>
<feature type="compositionally biased region" description="Basic and acidic residues" evidence="1">
    <location>
        <begin position="99"/>
        <end position="117"/>
    </location>
</feature>
<evidence type="ECO:0008006" key="4">
    <source>
        <dbReference type="Google" id="ProtNLM"/>
    </source>
</evidence>
<dbReference type="AlphaFoldDB" id="A0A176WDG0"/>
<dbReference type="EMBL" id="LVLJ01001262">
    <property type="protein sequence ID" value="OAE30693.1"/>
    <property type="molecule type" value="Genomic_DNA"/>
</dbReference>
<evidence type="ECO:0000313" key="2">
    <source>
        <dbReference type="EMBL" id="OAE30693.1"/>
    </source>
</evidence>
<reference evidence="2" key="1">
    <citation type="submission" date="2016-03" db="EMBL/GenBank/DDBJ databases">
        <title>Mechanisms controlling the formation of the plant cell surface in tip-growing cells are functionally conserved among land plants.</title>
        <authorList>
            <person name="Honkanen S."/>
            <person name="Jones V.A."/>
            <person name="Morieri G."/>
            <person name="Champion C."/>
            <person name="Hetherington A.J."/>
            <person name="Kelly S."/>
            <person name="Saint-Marcoux D."/>
            <person name="Proust H."/>
            <person name="Prescott H."/>
            <person name="Dolan L."/>
        </authorList>
    </citation>
    <scope>NUCLEOTIDE SEQUENCE [LARGE SCALE GENOMIC DNA]</scope>
    <source>
        <tissue evidence="2">Whole gametophyte</tissue>
    </source>
</reference>
<keyword evidence="3" id="KW-1185">Reference proteome</keyword>
<comment type="caution">
    <text evidence="2">The sequence shown here is derived from an EMBL/GenBank/DDBJ whole genome shotgun (WGS) entry which is preliminary data.</text>
</comment>
<sequence>MTELPVRIISRDQTLGSSPAVLAPIAGFNGMLTWPDDLLKGNRSTKDTPVYEEVEEMLKVLWTSAQSFFGLRPKVLRTLAQSFFGLQTLDEENLDLDLEGSKRFQEPEEEKKYRSSSEESSNESSSEFSDSSSSSNSSSSFEAYSSSDKGFDKWKKKKHSTKKSKSASSKEDKSSKKASTSKGVSEGGLISKEKRGLDGKVDDLANQLKALSVHFAGLPSDRRKVPSNRAHVWCLRCKHLGHAPTECPIWHPQGQMVDEELGDQYGSSLDQHVEFFYEEAPNLVYQISAGSRNLHGRPTPSLARPADQNSGAEAASRLAMIYEKEGEEGTADETKKTKQEFSKSGVSSEQDSDYKRDHLKLFFPKINEKVKKQLQELETLEHAKALSNDLQIIRSRAAEEEEKVKVTPSEALISFDIKRDVKDCPVTATVGQMIKDNSLYRRQLKEMLARKQRRKGSGVNIMIEAIAYQLGFTQLEPTARTMRLANGARMFE</sequence>
<feature type="compositionally biased region" description="Basic residues" evidence="1">
    <location>
        <begin position="154"/>
        <end position="165"/>
    </location>
</feature>
<gene>
    <name evidence="2" type="ORF">AXG93_402s1060</name>
</gene>
<feature type="compositionally biased region" description="Basic and acidic residues" evidence="1">
    <location>
        <begin position="332"/>
        <end position="341"/>
    </location>
</feature>
<evidence type="ECO:0000256" key="1">
    <source>
        <dbReference type="SAM" id="MobiDB-lite"/>
    </source>
</evidence>
<proteinExistence type="predicted"/>
<feature type="region of interest" description="Disordered" evidence="1">
    <location>
        <begin position="98"/>
        <end position="191"/>
    </location>
</feature>
<name>A0A176WDG0_MARPO</name>
<feature type="compositionally biased region" description="Low complexity" evidence="1">
    <location>
        <begin position="118"/>
        <end position="148"/>
    </location>
</feature>
<accession>A0A176WDG0</accession>
<protein>
    <recommendedName>
        <fullName evidence="4">CCHC-type domain-containing protein</fullName>
    </recommendedName>
</protein>
<evidence type="ECO:0000313" key="3">
    <source>
        <dbReference type="Proteomes" id="UP000077202"/>
    </source>
</evidence>
<dbReference type="Proteomes" id="UP000077202">
    <property type="component" value="Unassembled WGS sequence"/>
</dbReference>
<organism evidence="2 3">
    <name type="scientific">Marchantia polymorpha subsp. ruderalis</name>
    <dbReference type="NCBI Taxonomy" id="1480154"/>
    <lineage>
        <taxon>Eukaryota</taxon>
        <taxon>Viridiplantae</taxon>
        <taxon>Streptophyta</taxon>
        <taxon>Embryophyta</taxon>
        <taxon>Marchantiophyta</taxon>
        <taxon>Marchantiopsida</taxon>
        <taxon>Marchantiidae</taxon>
        <taxon>Marchantiales</taxon>
        <taxon>Marchantiaceae</taxon>
        <taxon>Marchantia</taxon>
    </lineage>
</organism>